<dbReference type="SUPFAM" id="SSF56801">
    <property type="entry name" value="Acetyl-CoA synthetase-like"/>
    <property type="match status" value="1"/>
</dbReference>
<evidence type="ECO:0000313" key="10">
    <source>
        <dbReference type="EMBL" id="CAL8142811.1"/>
    </source>
</evidence>
<keyword evidence="2" id="KW-0436">Ligase</keyword>
<evidence type="ECO:0000259" key="9">
    <source>
        <dbReference type="Pfam" id="PF00501"/>
    </source>
</evidence>
<comment type="caution">
    <text evidence="10">The sequence shown here is derived from an EMBL/GenBank/DDBJ whole genome shotgun (WGS) entry which is preliminary data.</text>
</comment>
<evidence type="ECO:0000256" key="2">
    <source>
        <dbReference type="ARBA" id="ARBA00022598"/>
    </source>
</evidence>
<comment type="similarity">
    <text evidence="1">Belongs to the ATP-dependent AMP-binding enzyme family.</text>
</comment>
<feature type="region of interest" description="Disordered" evidence="8">
    <location>
        <begin position="85"/>
        <end position="113"/>
    </location>
</feature>
<dbReference type="PROSITE" id="PS00455">
    <property type="entry name" value="AMP_BINDING"/>
    <property type="match status" value="1"/>
</dbReference>
<evidence type="ECO:0000256" key="4">
    <source>
        <dbReference type="ARBA" id="ARBA00022832"/>
    </source>
</evidence>
<comment type="catalytic activity">
    <reaction evidence="7">
        <text>a long-chain fatty acid + ATP + CoA = a long-chain fatty acyl-CoA + AMP + diphosphate</text>
        <dbReference type="Rhea" id="RHEA:15421"/>
        <dbReference type="ChEBI" id="CHEBI:30616"/>
        <dbReference type="ChEBI" id="CHEBI:33019"/>
        <dbReference type="ChEBI" id="CHEBI:57287"/>
        <dbReference type="ChEBI" id="CHEBI:57560"/>
        <dbReference type="ChEBI" id="CHEBI:83139"/>
        <dbReference type="ChEBI" id="CHEBI:456215"/>
        <dbReference type="EC" id="6.2.1.3"/>
    </reaction>
</comment>
<keyword evidence="5" id="KW-0067">ATP-binding</keyword>
<reference evidence="10 11" key="1">
    <citation type="submission" date="2024-08" db="EMBL/GenBank/DDBJ databases">
        <authorList>
            <person name="Cucini C."/>
            <person name="Frati F."/>
        </authorList>
    </citation>
    <scope>NUCLEOTIDE SEQUENCE [LARGE SCALE GENOMIC DNA]</scope>
</reference>
<accession>A0ABP1S2W0</accession>
<keyword evidence="4" id="KW-0443">Lipid metabolism</keyword>
<gene>
    <name evidence="10" type="ORF">ODALV1_LOCUS29159</name>
</gene>
<dbReference type="PANTHER" id="PTHR43272">
    <property type="entry name" value="LONG-CHAIN-FATTY-ACID--COA LIGASE"/>
    <property type="match status" value="1"/>
</dbReference>
<feature type="compositionally biased region" description="Polar residues" evidence="8">
    <location>
        <begin position="96"/>
        <end position="105"/>
    </location>
</feature>
<dbReference type="EC" id="6.2.1.3" evidence="6"/>
<dbReference type="Gene3D" id="3.40.50.12780">
    <property type="entry name" value="N-terminal domain of ligase-like"/>
    <property type="match status" value="1"/>
</dbReference>
<keyword evidence="11" id="KW-1185">Reference proteome</keyword>
<evidence type="ECO:0000256" key="3">
    <source>
        <dbReference type="ARBA" id="ARBA00022741"/>
    </source>
</evidence>
<dbReference type="InterPro" id="IPR000873">
    <property type="entry name" value="AMP-dep_synth/lig_dom"/>
</dbReference>
<dbReference type="InterPro" id="IPR020845">
    <property type="entry name" value="AMP-binding_CS"/>
</dbReference>
<keyword evidence="4" id="KW-0276">Fatty acid metabolism</keyword>
<evidence type="ECO:0000256" key="8">
    <source>
        <dbReference type="SAM" id="MobiDB-lite"/>
    </source>
</evidence>
<dbReference type="EMBL" id="CAXLJM020000149">
    <property type="protein sequence ID" value="CAL8142811.1"/>
    <property type="molecule type" value="Genomic_DNA"/>
</dbReference>
<evidence type="ECO:0000256" key="1">
    <source>
        <dbReference type="ARBA" id="ARBA00006432"/>
    </source>
</evidence>
<evidence type="ECO:0000256" key="6">
    <source>
        <dbReference type="ARBA" id="ARBA00026121"/>
    </source>
</evidence>
<dbReference type="InterPro" id="IPR042099">
    <property type="entry name" value="ANL_N_sf"/>
</dbReference>
<protein>
    <recommendedName>
        <fullName evidence="6">long-chain-fatty-acid--CoA ligase</fullName>
        <ecNumber evidence="6">6.2.1.3</ecNumber>
    </recommendedName>
</protein>
<evidence type="ECO:0000313" key="11">
    <source>
        <dbReference type="Proteomes" id="UP001642540"/>
    </source>
</evidence>
<dbReference type="Pfam" id="PF00501">
    <property type="entry name" value="AMP-binding"/>
    <property type="match status" value="1"/>
</dbReference>
<dbReference type="PANTHER" id="PTHR43272:SF83">
    <property type="entry name" value="ACYL-COA SYNTHETASE LONG-CHAIN, ISOFORM J"/>
    <property type="match status" value="1"/>
</dbReference>
<evidence type="ECO:0000256" key="5">
    <source>
        <dbReference type="ARBA" id="ARBA00022840"/>
    </source>
</evidence>
<feature type="domain" description="AMP-dependent synthetase/ligase" evidence="9">
    <location>
        <begin position="234"/>
        <end position="649"/>
    </location>
</feature>
<sequence length="828" mass="91577">MALMLVSRGGFSKVNKGIPVLVQSLKWDSARNGPTICAAFFRTGGLGTGTPHETPPMRQTSASMDLPRMDINASVATADGAIVGPHGLRPLEDSAPESQNSNFQAASGEEDRRRNNELLEKAVNTSLACMTTIYDALTLPLYFFVQQPWKQMALHNAPKGILLDEEKMIYGSATPRSKLHQELLDMNIDTMEKVLSYAVSKHANRKCLGARDVIEELEVMDPITGKMVKKFELGDYQWMSFADVNEEAKNVSAGLAKLGLKPKQKIAIFAETRREWLLTAMAAFKQNLTIVTVFTTLGDDGVIHALKETDVTFLITSEELMPRLVNVLPQVPSIQNLIYMNPRNLPVTESVLADIPKNVQTISYSDLVKTGETAPFEEVKPTKHDRAIIMYTSGSTGNPKGVILSHNNIVSGMRSVLDILALSGQPELETDAYIAYLPLAHVLELMSETICFIQGIPIGYSSPLTMTDASLGVKEGTKGDASVLKPTILAGVPLVLERISKGIQTKMAERGKIVELIFNYFYNYKVGWYHKGYDTPLVNKILFNKVKSLIGGRVRFMAVGSAPLAPETHEFIRAVLSCPIVLGYAMTETSSCGTLGNGSDLTVGRVGGPVQCTKIRLVDWEEGGYRVTDQPYPRGEIVMGGDNIAMGYYKNQESTDFYEEDGTRWIKTGDIGEVHPDGVFKIIDRKKDLVKLSNGEYISLGKIESIIKTCKYVENTCVCADSSHSYPVALICISQLHVKKLAGKMGIVDRSFDELCRNPMIEEAILNKVQSHVVLHNLNKFEVPKKIHLVPEPWMPTSGLVTAAFKIKRNNVYKQYEAQINEMYNSYR</sequence>
<proteinExistence type="inferred from homology"/>
<dbReference type="Proteomes" id="UP001642540">
    <property type="component" value="Unassembled WGS sequence"/>
</dbReference>
<evidence type="ECO:0000256" key="7">
    <source>
        <dbReference type="ARBA" id="ARBA00036813"/>
    </source>
</evidence>
<organism evidence="10 11">
    <name type="scientific">Orchesella dallaii</name>
    <dbReference type="NCBI Taxonomy" id="48710"/>
    <lineage>
        <taxon>Eukaryota</taxon>
        <taxon>Metazoa</taxon>
        <taxon>Ecdysozoa</taxon>
        <taxon>Arthropoda</taxon>
        <taxon>Hexapoda</taxon>
        <taxon>Collembola</taxon>
        <taxon>Entomobryomorpha</taxon>
        <taxon>Entomobryoidea</taxon>
        <taxon>Orchesellidae</taxon>
        <taxon>Orchesellinae</taxon>
        <taxon>Orchesella</taxon>
    </lineage>
</organism>
<keyword evidence="3" id="KW-0547">Nucleotide-binding</keyword>
<name>A0ABP1S2W0_9HEXA</name>